<dbReference type="SMART" id="SM00332">
    <property type="entry name" value="PP2Cc"/>
    <property type="match status" value="1"/>
</dbReference>
<evidence type="ECO:0000256" key="7">
    <source>
        <dbReference type="ARBA" id="ARBA00022842"/>
    </source>
</evidence>
<dbReference type="AlphaFoldDB" id="A0A8X9A7T6"/>
<feature type="domain" description="PPM-type phosphatase" evidence="13">
    <location>
        <begin position="44"/>
        <end position="291"/>
    </location>
</feature>
<keyword evidence="7" id="KW-0460">Magnesium</keyword>
<keyword evidence="15" id="KW-1185">Reference proteome</keyword>
<keyword evidence="9" id="KW-0464">Manganese</keyword>
<dbReference type="Proteomes" id="UP000298416">
    <property type="component" value="Unassembled WGS sequence"/>
</dbReference>
<evidence type="ECO:0000313" key="15">
    <source>
        <dbReference type="Proteomes" id="UP000298416"/>
    </source>
</evidence>
<evidence type="ECO:0000256" key="11">
    <source>
        <dbReference type="ARBA" id="ARBA00048336"/>
    </source>
</evidence>
<reference evidence="14" key="2">
    <citation type="submission" date="2020-08" db="EMBL/GenBank/DDBJ databases">
        <title>Plant Genome Project.</title>
        <authorList>
            <person name="Zhang R.-G."/>
        </authorList>
    </citation>
    <scope>NUCLEOTIDE SEQUENCE</scope>
    <source>
        <strain evidence="14">Huo1</strain>
        <tissue evidence="14">Leaf</tissue>
    </source>
</reference>
<protein>
    <recommendedName>
        <fullName evidence="4">protein-serine/threonine phosphatase</fullName>
        <ecNumber evidence="4">3.1.3.16</ecNumber>
    </recommendedName>
</protein>
<keyword evidence="5" id="KW-0479">Metal-binding</keyword>
<dbReference type="OrthoDB" id="10264738at2759"/>
<dbReference type="InterPro" id="IPR036457">
    <property type="entry name" value="PPM-type-like_dom_sf"/>
</dbReference>
<evidence type="ECO:0000256" key="6">
    <source>
        <dbReference type="ARBA" id="ARBA00022801"/>
    </source>
</evidence>
<dbReference type="InterPro" id="IPR001932">
    <property type="entry name" value="PPM-type_phosphatase-like_dom"/>
</dbReference>
<feature type="region of interest" description="Disordered" evidence="12">
    <location>
        <begin position="19"/>
        <end position="42"/>
    </location>
</feature>
<keyword evidence="8" id="KW-0904">Protein phosphatase</keyword>
<sequence>MEKKRPSKGCSPLGLIKKIAGLEGSSPDTGKGKSKSSPITNQVSHGFHLVKGQSGHDMEDYHVAEYRKKKDHVLGLFAIYDGHLGDRVPTYLKDNLFDNILREPNFWEDPTSAIINAYHSTDKLILEKSMQLGPGGSTAVTAIVIDGKHLWVANIGDSRAVICRNKTAEQLSVDHEPHSEKKRIEKQGGFVTTLPGDVPRVNGQLAVARAFGDENLKAHLSSEPDVRDIRIDSTTQFVILASDGLWKVMSNQEAVDVVKNIKDPQAAAKRLTTEALTRKSKDDISCIVIRFG</sequence>
<dbReference type="Gene3D" id="3.60.40.10">
    <property type="entry name" value="PPM-type phosphatase domain"/>
    <property type="match status" value="1"/>
</dbReference>
<dbReference type="CDD" id="cd00143">
    <property type="entry name" value="PP2Cc"/>
    <property type="match status" value="1"/>
</dbReference>
<dbReference type="SUPFAM" id="SSF81606">
    <property type="entry name" value="PP2C-like"/>
    <property type="match status" value="1"/>
</dbReference>
<evidence type="ECO:0000256" key="4">
    <source>
        <dbReference type="ARBA" id="ARBA00013081"/>
    </source>
</evidence>
<evidence type="ECO:0000256" key="2">
    <source>
        <dbReference type="ARBA" id="ARBA00001946"/>
    </source>
</evidence>
<evidence type="ECO:0000256" key="5">
    <source>
        <dbReference type="ARBA" id="ARBA00022723"/>
    </source>
</evidence>
<dbReference type="PROSITE" id="PS51746">
    <property type="entry name" value="PPM_2"/>
    <property type="match status" value="1"/>
</dbReference>
<comment type="cofactor">
    <cofactor evidence="2">
        <name>Mg(2+)</name>
        <dbReference type="ChEBI" id="CHEBI:18420"/>
    </cofactor>
</comment>
<keyword evidence="6" id="KW-0378">Hydrolase</keyword>
<organism evidence="14">
    <name type="scientific">Salvia splendens</name>
    <name type="common">Scarlet sage</name>
    <dbReference type="NCBI Taxonomy" id="180675"/>
    <lineage>
        <taxon>Eukaryota</taxon>
        <taxon>Viridiplantae</taxon>
        <taxon>Streptophyta</taxon>
        <taxon>Embryophyta</taxon>
        <taxon>Tracheophyta</taxon>
        <taxon>Spermatophyta</taxon>
        <taxon>Magnoliopsida</taxon>
        <taxon>eudicotyledons</taxon>
        <taxon>Gunneridae</taxon>
        <taxon>Pentapetalae</taxon>
        <taxon>asterids</taxon>
        <taxon>lamiids</taxon>
        <taxon>Lamiales</taxon>
        <taxon>Lamiaceae</taxon>
        <taxon>Nepetoideae</taxon>
        <taxon>Mentheae</taxon>
        <taxon>Salviinae</taxon>
        <taxon>Salvia</taxon>
        <taxon>Salvia subgen. Calosphace</taxon>
        <taxon>core Calosphace</taxon>
    </lineage>
</organism>
<comment type="caution">
    <text evidence="14">The sequence shown here is derived from an EMBL/GenBank/DDBJ whole genome shotgun (WGS) entry which is preliminary data.</text>
</comment>
<evidence type="ECO:0000256" key="1">
    <source>
        <dbReference type="ARBA" id="ARBA00001936"/>
    </source>
</evidence>
<dbReference type="GO" id="GO:0046872">
    <property type="term" value="F:metal ion binding"/>
    <property type="evidence" value="ECO:0007669"/>
    <property type="project" value="UniProtKB-KW"/>
</dbReference>
<dbReference type="InterPro" id="IPR015655">
    <property type="entry name" value="PP2C"/>
</dbReference>
<comment type="cofactor">
    <cofactor evidence="1">
        <name>Mn(2+)</name>
        <dbReference type="ChEBI" id="CHEBI:29035"/>
    </cofactor>
</comment>
<dbReference type="EMBL" id="PNBA02000003">
    <property type="protein sequence ID" value="KAG6431608.1"/>
    <property type="molecule type" value="Genomic_DNA"/>
</dbReference>
<comment type="similarity">
    <text evidence="3">Belongs to the PP2C family.</text>
</comment>
<evidence type="ECO:0000256" key="12">
    <source>
        <dbReference type="SAM" id="MobiDB-lite"/>
    </source>
</evidence>
<evidence type="ECO:0000256" key="10">
    <source>
        <dbReference type="ARBA" id="ARBA00047761"/>
    </source>
</evidence>
<comment type="catalytic activity">
    <reaction evidence="11">
        <text>O-phospho-L-threonyl-[protein] + H2O = L-threonyl-[protein] + phosphate</text>
        <dbReference type="Rhea" id="RHEA:47004"/>
        <dbReference type="Rhea" id="RHEA-COMP:11060"/>
        <dbReference type="Rhea" id="RHEA-COMP:11605"/>
        <dbReference type="ChEBI" id="CHEBI:15377"/>
        <dbReference type="ChEBI" id="CHEBI:30013"/>
        <dbReference type="ChEBI" id="CHEBI:43474"/>
        <dbReference type="ChEBI" id="CHEBI:61977"/>
        <dbReference type="EC" id="3.1.3.16"/>
    </reaction>
</comment>
<gene>
    <name evidence="14" type="ORF">SASPL_109687</name>
</gene>
<accession>A0A8X9A7T6</accession>
<evidence type="ECO:0000259" key="13">
    <source>
        <dbReference type="PROSITE" id="PS51746"/>
    </source>
</evidence>
<name>A0A8X9A7T6_SALSN</name>
<dbReference type="FunFam" id="3.60.40.10:FF:000010">
    <property type="entry name" value="Probable protein phosphatase 2C 39"/>
    <property type="match status" value="1"/>
</dbReference>
<evidence type="ECO:0000313" key="14">
    <source>
        <dbReference type="EMBL" id="KAG6431608.1"/>
    </source>
</evidence>
<dbReference type="PANTHER" id="PTHR47992">
    <property type="entry name" value="PROTEIN PHOSPHATASE"/>
    <property type="match status" value="1"/>
</dbReference>
<evidence type="ECO:0000256" key="9">
    <source>
        <dbReference type="ARBA" id="ARBA00023211"/>
    </source>
</evidence>
<comment type="catalytic activity">
    <reaction evidence="10">
        <text>O-phospho-L-seryl-[protein] + H2O = L-seryl-[protein] + phosphate</text>
        <dbReference type="Rhea" id="RHEA:20629"/>
        <dbReference type="Rhea" id="RHEA-COMP:9863"/>
        <dbReference type="Rhea" id="RHEA-COMP:11604"/>
        <dbReference type="ChEBI" id="CHEBI:15377"/>
        <dbReference type="ChEBI" id="CHEBI:29999"/>
        <dbReference type="ChEBI" id="CHEBI:43474"/>
        <dbReference type="ChEBI" id="CHEBI:83421"/>
        <dbReference type="EC" id="3.1.3.16"/>
    </reaction>
</comment>
<dbReference type="GO" id="GO:0004722">
    <property type="term" value="F:protein serine/threonine phosphatase activity"/>
    <property type="evidence" value="ECO:0007669"/>
    <property type="project" value="UniProtKB-EC"/>
</dbReference>
<dbReference type="EC" id="3.1.3.16" evidence="4"/>
<dbReference type="Pfam" id="PF00481">
    <property type="entry name" value="PP2C"/>
    <property type="match status" value="1"/>
</dbReference>
<evidence type="ECO:0000256" key="3">
    <source>
        <dbReference type="ARBA" id="ARBA00006702"/>
    </source>
</evidence>
<proteinExistence type="inferred from homology"/>
<evidence type="ECO:0000256" key="8">
    <source>
        <dbReference type="ARBA" id="ARBA00022912"/>
    </source>
</evidence>
<reference evidence="14" key="1">
    <citation type="submission" date="2018-01" db="EMBL/GenBank/DDBJ databases">
        <authorList>
            <person name="Mao J.F."/>
        </authorList>
    </citation>
    <scope>NUCLEOTIDE SEQUENCE</scope>
    <source>
        <strain evidence="14">Huo1</strain>
        <tissue evidence="14">Leaf</tissue>
    </source>
</reference>